<evidence type="ECO:0000313" key="2">
    <source>
        <dbReference type="EMBL" id="MBW0494745.1"/>
    </source>
</evidence>
<accession>A0A9Q3D325</accession>
<name>A0A9Q3D325_9BASI</name>
<protein>
    <recommendedName>
        <fullName evidence="1">Reverse transcriptase domain-containing protein</fullName>
    </recommendedName>
</protein>
<feature type="domain" description="Reverse transcriptase" evidence="1">
    <location>
        <begin position="1"/>
        <end position="194"/>
    </location>
</feature>
<evidence type="ECO:0000313" key="3">
    <source>
        <dbReference type="Proteomes" id="UP000765509"/>
    </source>
</evidence>
<organism evidence="2 3">
    <name type="scientific">Austropuccinia psidii MF-1</name>
    <dbReference type="NCBI Taxonomy" id="1389203"/>
    <lineage>
        <taxon>Eukaryota</taxon>
        <taxon>Fungi</taxon>
        <taxon>Dikarya</taxon>
        <taxon>Basidiomycota</taxon>
        <taxon>Pucciniomycotina</taxon>
        <taxon>Pucciniomycetes</taxon>
        <taxon>Pucciniales</taxon>
        <taxon>Sphaerophragmiaceae</taxon>
        <taxon>Austropuccinia</taxon>
    </lineage>
</organism>
<dbReference type="Proteomes" id="UP000765509">
    <property type="component" value="Unassembled WGS sequence"/>
</dbReference>
<dbReference type="Pfam" id="PF00078">
    <property type="entry name" value="RVT_1"/>
    <property type="match status" value="1"/>
</dbReference>
<dbReference type="EMBL" id="AVOT02012717">
    <property type="protein sequence ID" value="MBW0494745.1"/>
    <property type="molecule type" value="Genomic_DNA"/>
</dbReference>
<dbReference type="PROSITE" id="PS50878">
    <property type="entry name" value="RT_POL"/>
    <property type="match status" value="1"/>
</dbReference>
<keyword evidence="3" id="KW-1185">Reference proteome</keyword>
<gene>
    <name evidence="2" type="ORF">O181_034460</name>
</gene>
<dbReference type="AlphaFoldDB" id="A0A9Q3D325"/>
<comment type="caution">
    <text evidence="2">The sequence shown here is derived from an EMBL/GenBank/DDBJ whole genome shotgun (WGS) entry which is preliminary data.</text>
</comment>
<dbReference type="OrthoDB" id="3230070at2759"/>
<dbReference type="InterPro" id="IPR000477">
    <property type="entry name" value="RT_dom"/>
</dbReference>
<dbReference type="PANTHER" id="PTHR33481:SF1">
    <property type="entry name" value="ENDONUCLEASE_EXONUCLEASE_PHOSPHATASE DOMAIN-CONTAINING PROTEIN-RELATED"/>
    <property type="match status" value="1"/>
</dbReference>
<dbReference type="PANTHER" id="PTHR33481">
    <property type="entry name" value="REVERSE TRANSCRIPTASE"/>
    <property type="match status" value="1"/>
</dbReference>
<sequence length="310" mass="35878">MILLDAWIKEKWRKGKLPVGLFLNVKSAYPAVHREKLVQVLTQKQAPDYIIAIIKSFFLTRYTEIKLDDFKSQMKLLEMGLPQGSPLSFTLYLLYNYKLIDADIGPVKSNWLLIGYIDDGTHLVTAETMLQTTKGMKNLGRRTIEWARKMGSEFTKKKTYFMLISRPKEEHRKMKFGEEFLNPSNSKRWLEIILDSKLTYAKHIEKITSRADVSLAGINRISINYLGICIKDTHTCIKEVLYTRILLGSVLWLKILTQNKVKPVFEKSYNREARMVMVSLNPTAPIFLKRDSELKSTLLTNIVQPHNMAC</sequence>
<proteinExistence type="predicted"/>
<reference evidence="2" key="1">
    <citation type="submission" date="2021-03" db="EMBL/GenBank/DDBJ databases">
        <title>Draft genome sequence of rust myrtle Austropuccinia psidii MF-1, a brazilian biotype.</title>
        <authorList>
            <person name="Quecine M.C."/>
            <person name="Pachon D.M.R."/>
            <person name="Bonatelli M.L."/>
            <person name="Correr F.H."/>
            <person name="Franceschini L.M."/>
            <person name="Leite T.F."/>
            <person name="Margarido G.R.A."/>
            <person name="Almeida C.A."/>
            <person name="Ferrarezi J.A."/>
            <person name="Labate C.A."/>
        </authorList>
    </citation>
    <scope>NUCLEOTIDE SEQUENCE</scope>
    <source>
        <strain evidence="2">MF-1</strain>
    </source>
</reference>
<evidence type="ECO:0000259" key="1">
    <source>
        <dbReference type="PROSITE" id="PS50878"/>
    </source>
</evidence>